<feature type="region of interest" description="Disordered" evidence="1">
    <location>
        <begin position="1"/>
        <end position="38"/>
    </location>
</feature>
<organism evidence="2 3">
    <name type="scientific">Cryphonectria parasitica (strain ATCC 38755 / EP155)</name>
    <dbReference type="NCBI Taxonomy" id="660469"/>
    <lineage>
        <taxon>Eukaryota</taxon>
        <taxon>Fungi</taxon>
        <taxon>Dikarya</taxon>
        <taxon>Ascomycota</taxon>
        <taxon>Pezizomycotina</taxon>
        <taxon>Sordariomycetes</taxon>
        <taxon>Sordariomycetidae</taxon>
        <taxon>Diaporthales</taxon>
        <taxon>Cryphonectriaceae</taxon>
        <taxon>Cryphonectria-Endothia species complex</taxon>
        <taxon>Cryphonectria</taxon>
    </lineage>
</organism>
<sequence>MARAKHAKDGNTPTKSSKQDRKMDAKYSPKKQNVQRVKKYKQAKRAKQVQALESAIRAAESPASKKALAALEAQVFQPWKFRGSKGGSKVAQLEKLVKEQQEEIRGLRKMVLVGKGGPKLEPVSPNVIRGAAGKDDEPDSSPVKIREQLANDIAPSNEEEDENAQEVVLETTEGAEPEQMDVEPAVVPSIEDEAVEYPTLPSVEVDDVQETSEEIKSGENGTEQQQQQSEELEASQPQQQESTAAVDTPSKPPRRHTRASSADSHAGTPRNVRRSPRKRMVKKL</sequence>
<name>A0A9P4Y695_CRYP1</name>
<dbReference type="OrthoDB" id="5233782at2759"/>
<dbReference type="Proteomes" id="UP000803844">
    <property type="component" value="Unassembled WGS sequence"/>
</dbReference>
<dbReference type="GeneID" id="63837433"/>
<reference evidence="2" key="1">
    <citation type="journal article" date="2020" name="Phytopathology">
        <title>Genome sequence of the chestnut blight fungus Cryphonectria parasitica EP155: A fundamental resource for an archetypical invasive plant pathogen.</title>
        <authorList>
            <person name="Crouch J.A."/>
            <person name="Dawe A."/>
            <person name="Aerts A."/>
            <person name="Barry K."/>
            <person name="Churchill A.C.L."/>
            <person name="Grimwood J."/>
            <person name="Hillman B."/>
            <person name="Milgroom M.G."/>
            <person name="Pangilinan J."/>
            <person name="Smith M."/>
            <person name="Salamov A."/>
            <person name="Schmutz J."/>
            <person name="Yadav J."/>
            <person name="Grigoriev I.V."/>
            <person name="Nuss D."/>
        </authorList>
    </citation>
    <scope>NUCLEOTIDE SEQUENCE</scope>
    <source>
        <strain evidence="2">EP155</strain>
    </source>
</reference>
<dbReference type="RefSeq" id="XP_040778103.1">
    <property type="nucleotide sequence ID" value="XM_040920304.1"/>
</dbReference>
<feature type="region of interest" description="Disordered" evidence="1">
    <location>
        <begin position="115"/>
        <end position="284"/>
    </location>
</feature>
<dbReference type="EMBL" id="MU032346">
    <property type="protein sequence ID" value="KAF3767142.1"/>
    <property type="molecule type" value="Genomic_DNA"/>
</dbReference>
<dbReference type="AlphaFoldDB" id="A0A9P4Y695"/>
<comment type="caution">
    <text evidence="2">The sequence shown here is derived from an EMBL/GenBank/DDBJ whole genome shotgun (WGS) entry which is preliminary data.</text>
</comment>
<accession>A0A9P4Y695</accession>
<protein>
    <submittedName>
        <fullName evidence="2">Uncharacterized protein</fullName>
    </submittedName>
</protein>
<evidence type="ECO:0000256" key="1">
    <source>
        <dbReference type="SAM" id="MobiDB-lite"/>
    </source>
</evidence>
<evidence type="ECO:0000313" key="2">
    <source>
        <dbReference type="EMBL" id="KAF3767142.1"/>
    </source>
</evidence>
<feature type="compositionally biased region" description="Low complexity" evidence="1">
    <location>
        <begin position="223"/>
        <end position="242"/>
    </location>
</feature>
<keyword evidence="3" id="KW-1185">Reference proteome</keyword>
<gene>
    <name evidence="2" type="ORF">M406DRAFT_328241</name>
</gene>
<proteinExistence type="predicted"/>
<feature type="compositionally biased region" description="Basic residues" evidence="1">
    <location>
        <begin position="271"/>
        <end position="284"/>
    </location>
</feature>
<feature type="compositionally biased region" description="Basic and acidic residues" evidence="1">
    <location>
        <begin position="17"/>
        <end position="27"/>
    </location>
</feature>
<evidence type="ECO:0000313" key="3">
    <source>
        <dbReference type="Proteomes" id="UP000803844"/>
    </source>
</evidence>